<dbReference type="PANTHER" id="PTHR16305:SF28">
    <property type="entry name" value="GUANYLATE CYCLASE DOMAIN-CONTAINING PROTEIN"/>
    <property type="match status" value="1"/>
</dbReference>
<dbReference type="SUPFAM" id="SSF52540">
    <property type="entry name" value="P-loop containing nucleoside triphosphate hydrolases"/>
    <property type="match status" value="1"/>
</dbReference>
<dbReference type="GO" id="GO:0016887">
    <property type="term" value="F:ATP hydrolysis activity"/>
    <property type="evidence" value="ECO:0007669"/>
    <property type="project" value="InterPro"/>
</dbReference>
<evidence type="ECO:0000313" key="4">
    <source>
        <dbReference type="Proteomes" id="UP000193484"/>
    </source>
</evidence>
<keyword evidence="2" id="KW-0067">ATP-binding</keyword>
<sequence>MVTELCWRTAPRPAVWAQIDAVLSRPEHRGVALIGPAGVGKTALARQLADRHAADPRAVTRWIAATASASHIPFGAFSHLLELAPAAESAALLRAARVSLCQNVDERRMLIVVDDAQHLDAMSATLLHQLMFHSRIRLVLTLRDDDGVPPDAVTALWKDQLVTRIDIGPLAAAETTELVESVLGGPLESSTADRLFAISDGNPLFLRHLVDQAVRTEALRSVHGVWQLRGETTLSMPLATLIRRRLDLLPPGALNVLRYLAIDAPLAVRDLVALTGADAVEQAETAGAVTVTVRGDGEMVLPKHPLYAECIRSELGVLTRRRISTELVAQIADRGPEHVSDRLRLAELSLETDAPLEGYELLGAAWEAMRLGDLQLVETLALGALHGKDSLYARLPLAHSLAWQGRGAEADAVLAEIDIDTLSEGDLVAWVLPKAANQFWMQGQSQHARKLLADIRARVSDPGGRDVIDALAATFALNSGEVVDALHTAERVLISDSAEDLAIAWASATAALSNARMGRPEPVPALAERGLRMLPPGLLRFTIGLGQTTAALLHGDVDQAEAMARGCLEFAGIQQPGRAIADILLSTVLVARGALAEASALLVQSAVALTDTGYSWGPLALMLQARVLGQRGDHAAAAAVLERAEEVFGMRSAMYGPELELARAWTHAARRDLPAAIASARAAVVAAERSGQLGVAALALLDAVRLGDGRAADWAPRITGRLAAELPARIARYARALADGDAAALEQVADEFAADGQLPAAADAAAQASLRHAAAGSAPGELRARNAAAMWSAACGSPVTPALERALAPLPLTERERGIAVLIAEGLSNKAIAEQLCLSVRTVEGHVYRSCTKLGVADRLGLAAAVSGGALGAAEAPR</sequence>
<dbReference type="GO" id="GO:0005737">
    <property type="term" value="C:cytoplasm"/>
    <property type="evidence" value="ECO:0007669"/>
    <property type="project" value="TreeGrafter"/>
</dbReference>
<proteinExistence type="predicted"/>
<dbReference type="Pfam" id="PF13401">
    <property type="entry name" value="AAA_22"/>
    <property type="match status" value="1"/>
</dbReference>
<dbReference type="InterPro" id="IPR049945">
    <property type="entry name" value="AAA_22"/>
</dbReference>
<keyword evidence="4" id="KW-1185">Reference proteome</keyword>
<dbReference type="InterPro" id="IPR016032">
    <property type="entry name" value="Sig_transdc_resp-reg_C-effctor"/>
</dbReference>
<protein>
    <submittedName>
        <fullName evidence="3">LuxR family transcriptional regulator</fullName>
    </submittedName>
</protein>
<dbReference type="STRING" id="1793.AWC04_17040"/>
<dbReference type="GO" id="GO:0005524">
    <property type="term" value="F:ATP binding"/>
    <property type="evidence" value="ECO:0007669"/>
    <property type="project" value="UniProtKB-KW"/>
</dbReference>
<evidence type="ECO:0000256" key="2">
    <source>
        <dbReference type="ARBA" id="ARBA00022840"/>
    </source>
</evidence>
<evidence type="ECO:0000313" key="3">
    <source>
        <dbReference type="EMBL" id="ORU99335.1"/>
    </source>
</evidence>
<dbReference type="GO" id="GO:0004016">
    <property type="term" value="F:adenylate cyclase activity"/>
    <property type="evidence" value="ECO:0007669"/>
    <property type="project" value="TreeGrafter"/>
</dbReference>
<evidence type="ECO:0000256" key="1">
    <source>
        <dbReference type="ARBA" id="ARBA00022741"/>
    </source>
</evidence>
<dbReference type="Proteomes" id="UP000193484">
    <property type="component" value="Unassembled WGS sequence"/>
</dbReference>
<dbReference type="SUPFAM" id="SSF46894">
    <property type="entry name" value="C-terminal effector domain of the bipartite response regulators"/>
    <property type="match status" value="1"/>
</dbReference>
<dbReference type="Pfam" id="PF00196">
    <property type="entry name" value="GerE"/>
    <property type="match status" value="1"/>
</dbReference>
<organism evidence="3 4">
    <name type="scientific">Mycolicibacterium fallax</name>
    <name type="common">Mycobacterium fallax</name>
    <dbReference type="NCBI Taxonomy" id="1793"/>
    <lineage>
        <taxon>Bacteria</taxon>
        <taxon>Bacillati</taxon>
        <taxon>Actinomycetota</taxon>
        <taxon>Actinomycetes</taxon>
        <taxon>Mycobacteriales</taxon>
        <taxon>Mycobacteriaceae</taxon>
        <taxon>Mycolicibacterium</taxon>
    </lineage>
</organism>
<dbReference type="CDD" id="cd06170">
    <property type="entry name" value="LuxR_C_like"/>
    <property type="match status" value="1"/>
</dbReference>
<dbReference type="GO" id="GO:0003677">
    <property type="term" value="F:DNA binding"/>
    <property type="evidence" value="ECO:0007669"/>
    <property type="project" value="InterPro"/>
</dbReference>
<dbReference type="SMART" id="SM00421">
    <property type="entry name" value="HTH_LUXR"/>
    <property type="match status" value="1"/>
</dbReference>
<dbReference type="PROSITE" id="PS50043">
    <property type="entry name" value="HTH_LUXR_2"/>
    <property type="match status" value="1"/>
</dbReference>
<dbReference type="PROSITE" id="PS00622">
    <property type="entry name" value="HTH_LUXR_1"/>
    <property type="match status" value="1"/>
</dbReference>
<accession>A0A1X1R4Q1</accession>
<dbReference type="InterPro" id="IPR000792">
    <property type="entry name" value="Tscrpt_reg_LuxR_C"/>
</dbReference>
<dbReference type="PRINTS" id="PR00038">
    <property type="entry name" value="HTHLUXR"/>
</dbReference>
<dbReference type="AlphaFoldDB" id="A0A1X1R4Q1"/>
<comment type="caution">
    <text evidence="3">The sequence shown here is derived from an EMBL/GenBank/DDBJ whole genome shotgun (WGS) entry which is preliminary data.</text>
</comment>
<dbReference type="Gene3D" id="1.10.10.10">
    <property type="entry name" value="Winged helix-like DNA-binding domain superfamily/Winged helix DNA-binding domain"/>
    <property type="match status" value="1"/>
</dbReference>
<dbReference type="GO" id="GO:0006355">
    <property type="term" value="P:regulation of DNA-templated transcription"/>
    <property type="evidence" value="ECO:0007669"/>
    <property type="project" value="InterPro"/>
</dbReference>
<dbReference type="Gene3D" id="3.40.50.300">
    <property type="entry name" value="P-loop containing nucleotide triphosphate hydrolases"/>
    <property type="match status" value="1"/>
</dbReference>
<dbReference type="EMBL" id="LQOJ01000053">
    <property type="protein sequence ID" value="ORU99335.1"/>
    <property type="molecule type" value="Genomic_DNA"/>
</dbReference>
<keyword evidence="1" id="KW-0547">Nucleotide-binding</keyword>
<dbReference type="InterPro" id="IPR036388">
    <property type="entry name" value="WH-like_DNA-bd_sf"/>
</dbReference>
<name>A0A1X1R4Q1_MYCFA</name>
<dbReference type="PANTHER" id="PTHR16305">
    <property type="entry name" value="TESTICULAR SOLUBLE ADENYLYL CYCLASE"/>
    <property type="match status" value="1"/>
</dbReference>
<dbReference type="OrthoDB" id="3197423at2"/>
<gene>
    <name evidence="3" type="ORF">AWC04_17040</name>
</gene>
<reference evidence="3 4" key="1">
    <citation type="submission" date="2016-01" db="EMBL/GenBank/DDBJ databases">
        <title>The new phylogeny of the genus Mycobacterium.</title>
        <authorList>
            <person name="Tarcisio F."/>
            <person name="Conor M."/>
            <person name="Antonella G."/>
            <person name="Elisabetta G."/>
            <person name="Giulia F.S."/>
            <person name="Sara T."/>
            <person name="Anna F."/>
            <person name="Clotilde B."/>
            <person name="Roberto B."/>
            <person name="Veronica D.S."/>
            <person name="Fabio R."/>
            <person name="Monica P."/>
            <person name="Olivier J."/>
            <person name="Enrico T."/>
            <person name="Nicola S."/>
        </authorList>
    </citation>
    <scope>NUCLEOTIDE SEQUENCE [LARGE SCALE GENOMIC DNA]</scope>
    <source>
        <strain evidence="3 4">DSM 44179</strain>
    </source>
</reference>
<dbReference type="InterPro" id="IPR027417">
    <property type="entry name" value="P-loop_NTPase"/>
</dbReference>